<keyword evidence="1" id="KW-0472">Membrane</keyword>
<evidence type="ECO:0000313" key="2">
    <source>
        <dbReference type="EMBL" id="MFC3959569.1"/>
    </source>
</evidence>
<gene>
    <name evidence="2" type="ORF">ACFOUR_14495</name>
</gene>
<feature type="transmembrane region" description="Helical" evidence="1">
    <location>
        <begin position="290"/>
        <end position="313"/>
    </location>
</feature>
<reference evidence="2 3" key="1">
    <citation type="journal article" date="2019" name="Int. J. Syst. Evol. Microbiol.">
        <title>The Global Catalogue of Microorganisms (GCM) 10K type strain sequencing project: providing services to taxonomists for standard genome sequencing and annotation.</title>
        <authorList>
            <consortium name="The Broad Institute Genomics Platform"/>
            <consortium name="The Broad Institute Genome Sequencing Center for Infectious Disease"/>
            <person name="Wu L."/>
            <person name="Ma J."/>
        </authorList>
    </citation>
    <scope>NUCLEOTIDE SEQUENCE [LARGE SCALE GENOMIC DNA]</scope>
    <source>
        <strain evidence="2 3">IBRC-M 10256</strain>
    </source>
</reference>
<feature type="transmembrane region" description="Helical" evidence="1">
    <location>
        <begin position="144"/>
        <end position="163"/>
    </location>
</feature>
<keyword evidence="3" id="KW-1185">Reference proteome</keyword>
<protein>
    <submittedName>
        <fullName evidence="2">Uncharacterized protein</fullName>
    </submittedName>
</protein>
<sequence length="320" mass="33299">MAESLTWSFDATTNRTLRVLGWSQLVLVDAWVLLGTGLLLGSAVVPVEIGPVAGFVTVLLAIGRTAAWLDSDGVWLDGVERDLATIDSQLDARARFEDRRPAADSAVDALVGTVHERRRVLAPMAAVLAGVGAYAVGYALVGTAVVAVAAIAAIGGGLLGVLLDHGRARGAVDPDVGRVTYRGRSRSLSSITGQVTIPLGAITLLRCRGPAGLDEPTWLAVPTNRLADGKTALTTDPDGTGAFDDDGTRRGRWQHRFGPRLALLASGVSIVVLVVAFGRATVRPTLTTGLAAVAVVVTVATIVLALVLVLGGLRERARRQ</sequence>
<keyword evidence="1" id="KW-1133">Transmembrane helix</keyword>
<keyword evidence="1" id="KW-0812">Transmembrane</keyword>
<dbReference type="RefSeq" id="WP_256533082.1">
    <property type="nucleotide sequence ID" value="NZ_CP101824.1"/>
</dbReference>
<organism evidence="2 3">
    <name type="scientific">Halovivax cerinus</name>
    <dbReference type="NCBI Taxonomy" id="1487865"/>
    <lineage>
        <taxon>Archaea</taxon>
        <taxon>Methanobacteriati</taxon>
        <taxon>Methanobacteriota</taxon>
        <taxon>Stenosarchaea group</taxon>
        <taxon>Halobacteria</taxon>
        <taxon>Halobacteriales</taxon>
        <taxon>Natrialbaceae</taxon>
        <taxon>Halovivax</taxon>
    </lineage>
</organism>
<dbReference type="AlphaFoldDB" id="A0ABD5NRL5"/>
<proteinExistence type="predicted"/>
<name>A0ABD5NRL5_9EURY</name>
<evidence type="ECO:0000256" key="1">
    <source>
        <dbReference type="SAM" id="Phobius"/>
    </source>
</evidence>
<dbReference type="EMBL" id="JBHSAQ010000013">
    <property type="protein sequence ID" value="MFC3959569.1"/>
    <property type="molecule type" value="Genomic_DNA"/>
</dbReference>
<dbReference type="Proteomes" id="UP001595846">
    <property type="component" value="Unassembled WGS sequence"/>
</dbReference>
<comment type="caution">
    <text evidence="2">The sequence shown here is derived from an EMBL/GenBank/DDBJ whole genome shotgun (WGS) entry which is preliminary data.</text>
</comment>
<evidence type="ECO:0000313" key="3">
    <source>
        <dbReference type="Proteomes" id="UP001595846"/>
    </source>
</evidence>
<accession>A0ABD5NRL5</accession>
<feature type="transmembrane region" description="Helical" evidence="1">
    <location>
        <begin position="30"/>
        <end position="62"/>
    </location>
</feature>
<feature type="transmembrane region" description="Helical" evidence="1">
    <location>
        <begin position="257"/>
        <end position="278"/>
    </location>
</feature>
<dbReference type="GeneID" id="73902194"/>